<dbReference type="InterPro" id="IPR042086">
    <property type="entry name" value="MeTrfase_capping"/>
</dbReference>
<dbReference type="PANTHER" id="PTHR31009">
    <property type="entry name" value="S-ADENOSYL-L-METHIONINE:CARBOXYL METHYLTRANSFERASE FAMILY PROTEIN"/>
    <property type="match status" value="1"/>
</dbReference>
<gene>
    <name evidence="3" type="ORF">Fuma_02868</name>
</gene>
<keyword evidence="3" id="KW-0808">Transferase</keyword>
<dbReference type="Pfam" id="PF03492">
    <property type="entry name" value="Methyltransf_7"/>
    <property type="match status" value="1"/>
</dbReference>
<name>A0A1P8WGQ0_9PLAN</name>
<reference evidence="3 4" key="1">
    <citation type="journal article" date="2016" name="Front. Microbiol.">
        <title>Fuerstia marisgermanicae gen. nov., sp. nov., an Unusual Member of the Phylum Planctomycetes from the German Wadden Sea.</title>
        <authorList>
            <person name="Kohn T."/>
            <person name="Heuer A."/>
            <person name="Jogler M."/>
            <person name="Vollmers J."/>
            <person name="Boedeker C."/>
            <person name="Bunk B."/>
            <person name="Rast P."/>
            <person name="Borchert D."/>
            <person name="Glockner I."/>
            <person name="Freese H.M."/>
            <person name="Klenk H.P."/>
            <person name="Overmann J."/>
            <person name="Kaster A.K."/>
            <person name="Rohde M."/>
            <person name="Wiegand S."/>
            <person name="Jogler C."/>
        </authorList>
    </citation>
    <scope>NUCLEOTIDE SEQUENCE [LARGE SCALE GENOMIC DNA]</scope>
    <source>
        <strain evidence="3 4">NH11</strain>
    </source>
</reference>
<dbReference type="InterPro" id="IPR005299">
    <property type="entry name" value="MeTrfase_7"/>
</dbReference>
<dbReference type="Proteomes" id="UP000187735">
    <property type="component" value="Chromosome"/>
</dbReference>
<dbReference type="OrthoDB" id="465670at2"/>
<keyword evidence="3" id="KW-0489">Methyltransferase</keyword>
<organism evidence="3 4">
    <name type="scientific">Fuerstiella marisgermanici</name>
    <dbReference type="NCBI Taxonomy" id="1891926"/>
    <lineage>
        <taxon>Bacteria</taxon>
        <taxon>Pseudomonadati</taxon>
        <taxon>Planctomycetota</taxon>
        <taxon>Planctomycetia</taxon>
        <taxon>Planctomycetales</taxon>
        <taxon>Planctomycetaceae</taxon>
        <taxon>Fuerstiella</taxon>
    </lineage>
</organism>
<dbReference type="GO" id="GO:0008168">
    <property type="term" value="F:methyltransferase activity"/>
    <property type="evidence" value="ECO:0007669"/>
    <property type="project" value="UniProtKB-KW"/>
</dbReference>
<dbReference type="AlphaFoldDB" id="A0A1P8WGQ0"/>
<dbReference type="RefSeq" id="WP_077024736.1">
    <property type="nucleotide sequence ID" value="NZ_CP017641.1"/>
</dbReference>
<keyword evidence="1" id="KW-0479">Metal-binding</keyword>
<evidence type="ECO:0000313" key="4">
    <source>
        <dbReference type="Proteomes" id="UP000187735"/>
    </source>
</evidence>
<dbReference type="InterPro" id="IPR029063">
    <property type="entry name" value="SAM-dependent_MTases_sf"/>
</dbReference>
<keyword evidence="2" id="KW-0460">Magnesium</keyword>
<protein>
    <submittedName>
        <fullName evidence="3">SAM dependent carboxyl methyltransferase</fullName>
    </submittedName>
</protein>
<sequence>MTAYVQKNRFDRLLNNRTGVSTVKLTVSSTASMMRPTSVMQDCERAQRISMKADGYYAANSQPQQSDVERALPLICETAEMAARQTLSANVLVADFGCADGRNSRRLTNAAIQSVRAVRPSAACTIVRNDRCENDFNQVASVSQGNLEATAGTFEFMSSGSFYKQLLPTGSMTLGTSFSAVHWMSRIPETLENSHAICREQLTGTEAEDARQVAEGDWSCFLQHRAQELASGGCLVVSMVGKLASDSQVHSPFRLISEALQQLIAEDVVCPETQDALFIPVYRRSLEEVVRPFEEDPCLKECGLTLTYASETEVACPLYSAFCEYGDVGRYAAAYVRFIRALAEPIVKAAFQQTVDEPERCMEMLFERMEQLVQQAPESWKLRRTQVLVAAQKV</sequence>
<evidence type="ECO:0000256" key="1">
    <source>
        <dbReference type="ARBA" id="ARBA00022723"/>
    </source>
</evidence>
<dbReference type="STRING" id="1891926.Fuma_02868"/>
<dbReference type="GO" id="GO:0032259">
    <property type="term" value="P:methylation"/>
    <property type="evidence" value="ECO:0007669"/>
    <property type="project" value="UniProtKB-KW"/>
</dbReference>
<proteinExistence type="predicted"/>
<dbReference type="Gene3D" id="3.40.50.150">
    <property type="entry name" value="Vaccinia Virus protein VP39"/>
    <property type="match status" value="1"/>
</dbReference>
<dbReference type="Gene3D" id="1.10.1200.270">
    <property type="entry name" value="Methyltransferase, alpha-helical capping domain"/>
    <property type="match status" value="1"/>
</dbReference>
<accession>A0A1P8WGQ0</accession>
<dbReference type="GO" id="GO:0046872">
    <property type="term" value="F:metal ion binding"/>
    <property type="evidence" value="ECO:0007669"/>
    <property type="project" value="UniProtKB-KW"/>
</dbReference>
<dbReference type="KEGG" id="fmr:Fuma_02868"/>
<keyword evidence="4" id="KW-1185">Reference proteome</keyword>
<dbReference type="EMBL" id="CP017641">
    <property type="protein sequence ID" value="APZ93251.1"/>
    <property type="molecule type" value="Genomic_DNA"/>
</dbReference>
<evidence type="ECO:0000256" key="2">
    <source>
        <dbReference type="ARBA" id="ARBA00022842"/>
    </source>
</evidence>
<evidence type="ECO:0000313" key="3">
    <source>
        <dbReference type="EMBL" id="APZ93251.1"/>
    </source>
</evidence>
<dbReference type="SUPFAM" id="SSF53335">
    <property type="entry name" value="S-adenosyl-L-methionine-dependent methyltransferases"/>
    <property type="match status" value="1"/>
</dbReference>